<reference evidence="9 10" key="1">
    <citation type="submission" date="2018-06" db="EMBL/GenBank/DDBJ databases">
        <authorList>
            <consortium name="Pathogen Informatics"/>
            <person name="Doyle S."/>
        </authorList>
    </citation>
    <scope>NUCLEOTIDE SEQUENCE [LARGE SCALE GENOMIC DNA]</scope>
    <source>
        <strain evidence="9 10">NCTC10638</strain>
    </source>
</reference>
<comment type="similarity">
    <text evidence="2">Belongs to the glycosyl hydrolase 29 family.</text>
</comment>
<dbReference type="GO" id="GO:0005764">
    <property type="term" value="C:lysosome"/>
    <property type="evidence" value="ECO:0007669"/>
    <property type="project" value="TreeGrafter"/>
</dbReference>
<dbReference type="EC" id="3.2.1.51" evidence="3"/>
<dbReference type="InterPro" id="IPR016286">
    <property type="entry name" value="FUC_metazoa-typ"/>
</dbReference>
<protein>
    <recommendedName>
        <fullName evidence="3">alpha-L-fucosidase</fullName>
        <ecNumber evidence="3">3.2.1.51</ecNumber>
    </recommendedName>
</protein>
<dbReference type="AlphaFoldDB" id="A0A378MXA3"/>
<evidence type="ECO:0000256" key="3">
    <source>
        <dbReference type="ARBA" id="ARBA00012662"/>
    </source>
</evidence>
<dbReference type="SUPFAM" id="SSF51445">
    <property type="entry name" value="(Trans)glycosidases"/>
    <property type="match status" value="1"/>
</dbReference>
<evidence type="ECO:0000259" key="8">
    <source>
        <dbReference type="Pfam" id="PF01120"/>
    </source>
</evidence>
<dbReference type="EMBL" id="UGPN01000002">
    <property type="protein sequence ID" value="STY59959.1"/>
    <property type="molecule type" value="Genomic_DNA"/>
</dbReference>
<evidence type="ECO:0000313" key="9">
    <source>
        <dbReference type="EMBL" id="STY59959.1"/>
    </source>
</evidence>
<dbReference type="InterPro" id="IPR000933">
    <property type="entry name" value="Glyco_hydro_29"/>
</dbReference>
<dbReference type="GO" id="GO:0004560">
    <property type="term" value="F:alpha-L-fucosidase activity"/>
    <property type="evidence" value="ECO:0007669"/>
    <property type="project" value="InterPro"/>
</dbReference>
<name>A0A378MXA3_MANHA</name>
<dbReference type="STRING" id="75985.WC39_12860"/>
<evidence type="ECO:0000256" key="5">
    <source>
        <dbReference type="ARBA" id="ARBA00022801"/>
    </source>
</evidence>
<keyword evidence="5" id="KW-0378">Hydrolase</keyword>
<dbReference type="Proteomes" id="UP000254802">
    <property type="component" value="Unassembled WGS sequence"/>
</dbReference>
<sequence length="447" mass="51573">MYELQHFTKTFPRQLGVDQTAQVPEWYEDAKFGIFIHWGIYSVPAFAPPTCQLGEIDIDEQWFCNNPYAEWYFNSINVKKGPTYEHHIKTYGESFAYNDFLPLWKAEKWQPAEWAKLFAKAGAKYVVLTTKHHDGFCLYPSKYTDFNCMQAGPKRDLMGELTENVREQGLKMGAYYSGIIDWTYSSAPIFTESQNFSNACPTYEYADYAYKQVVELIDRYKPDVLWNDIGWPKVGEHMLPHLFAHYYNSVQEGVVDDRWNKLWCDFTSKEYKHGVASRDKKWEMCRGMGLSFGYNQVEDESHLISVKDLISLLVETVADNGNLLLNIGPKADGTIPQEQVERLLALGSWLEINGEGIYKSRCSQHQTEQIGDVTYRYTKVGADLYLYIDGLTEAQISLPLSVYGELQALNTELKFTIENTAQGRVLHIQNYQPDWYVLGFKIADGEK</sequence>
<evidence type="ECO:0000256" key="1">
    <source>
        <dbReference type="ARBA" id="ARBA00004071"/>
    </source>
</evidence>
<dbReference type="InterPro" id="IPR017853">
    <property type="entry name" value="GH"/>
</dbReference>
<proteinExistence type="inferred from homology"/>
<dbReference type="PANTHER" id="PTHR10030:SF37">
    <property type="entry name" value="ALPHA-L-FUCOSIDASE-RELATED"/>
    <property type="match status" value="1"/>
</dbReference>
<evidence type="ECO:0000256" key="2">
    <source>
        <dbReference type="ARBA" id="ARBA00007951"/>
    </source>
</evidence>
<evidence type="ECO:0000256" key="4">
    <source>
        <dbReference type="ARBA" id="ARBA00022729"/>
    </source>
</evidence>
<accession>A0A378MXA3</accession>
<evidence type="ECO:0000313" key="10">
    <source>
        <dbReference type="Proteomes" id="UP000254802"/>
    </source>
</evidence>
<gene>
    <name evidence="9" type="ORF">NCTC10638_01151</name>
</gene>
<evidence type="ECO:0000256" key="7">
    <source>
        <dbReference type="PIRSR" id="PIRSR001092-1"/>
    </source>
</evidence>
<comment type="function">
    <text evidence="1">Alpha-L-fucosidase is responsible for hydrolyzing the alpha-1,6-linked fucose joined to the reducing-end N-acetylglucosamine of the carbohydrate moieties of glycoproteins.</text>
</comment>
<dbReference type="InterPro" id="IPR057739">
    <property type="entry name" value="Glyco_hydro_29_N"/>
</dbReference>
<keyword evidence="6" id="KW-0326">Glycosidase</keyword>
<dbReference type="GO" id="GO:0006004">
    <property type="term" value="P:fucose metabolic process"/>
    <property type="evidence" value="ECO:0007669"/>
    <property type="project" value="InterPro"/>
</dbReference>
<feature type="site" description="May be important for catalysis" evidence="7">
    <location>
        <position position="285"/>
    </location>
</feature>
<dbReference type="PRINTS" id="PR00741">
    <property type="entry name" value="GLHYDRLASE29"/>
</dbReference>
<feature type="domain" description="Glycoside hydrolase family 29 N-terminal" evidence="8">
    <location>
        <begin position="19"/>
        <end position="355"/>
    </location>
</feature>
<dbReference type="Gene3D" id="3.20.20.80">
    <property type="entry name" value="Glycosidases"/>
    <property type="match status" value="1"/>
</dbReference>
<dbReference type="PANTHER" id="PTHR10030">
    <property type="entry name" value="ALPHA-L-FUCOSIDASE"/>
    <property type="match status" value="1"/>
</dbReference>
<organism evidence="9 10">
    <name type="scientific">Mannheimia haemolytica</name>
    <name type="common">Pasteurella haemolytica</name>
    <dbReference type="NCBI Taxonomy" id="75985"/>
    <lineage>
        <taxon>Bacteria</taxon>
        <taxon>Pseudomonadati</taxon>
        <taxon>Pseudomonadota</taxon>
        <taxon>Gammaproteobacteria</taxon>
        <taxon>Pasteurellales</taxon>
        <taxon>Pasteurellaceae</taxon>
        <taxon>Mannheimia</taxon>
    </lineage>
</organism>
<dbReference type="SMART" id="SM00812">
    <property type="entry name" value="Alpha_L_fucos"/>
    <property type="match status" value="1"/>
</dbReference>
<evidence type="ECO:0000256" key="6">
    <source>
        <dbReference type="ARBA" id="ARBA00023295"/>
    </source>
</evidence>
<dbReference type="GO" id="GO:0016139">
    <property type="term" value="P:glycoside catabolic process"/>
    <property type="evidence" value="ECO:0007669"/>
    <property type="project" value="TreeGrafter"/>
</dbReference>
<dbReference type="Pfam" id="PF01120">
    <property type="entry name" value="Alpha_L_fucos"/>
    <property type="match status" value="1"/>
</dbReference>
<dbReference type="PIRSF" id="PIRSF001092">
    <property type="entry name" value="Alpha-L-fucosidase"/>
    <property type="match status" value="1"/>
</dbReference>
<keyword evidence="4" id="KW-0732">Signal</keyword>